<gene>
    <name evidence="4" type="ORF">EVAR_19649_1</name>
</gene>
<proteinExistence type="predicted"/>
<reference evidence="4 5" key="1">
    <citation type="journal article" date="2019" name="Commun. Biol.">
        <title>The bagworm genome reveals a unique fibroin gene that provides high tensile strength.</title>
        <authorList>
            <person name="Kono N."/>
            <person name="Nakamura H."/>
            <person name="Ohtoshi R."/>
            <person name="Tomita M."/>
            <person name="Numata K."/>
            <person name="Arakawa K."/>
        </authorList>
    </citation>
    <scope>NUCLEOTIDE SEQUENCE [LARGE SCALE GENOMIC DNA]</scope>
</reference>
<feature type="compositionally biased region" description="Basic and acidic residues" evidence="2">
    <location>
        <begin position="397"/>
        <end position="415"/>
    </location>
</feature>
<evidence type="ECO:0000256" key="1">
    <source>
        <dbReference type="SAM" id="Coils"/>
    </source>
</evidence>
<evidence type="ECO:0000313" key="5">
    <source>
        <dbReference type="Proteomes" id="UP000299102"/>
    </source>
</evidence>
<dbReference type="OrthoDB" id="6372889at2759"/>
<feature type="coiled-coil region" evidence="1">
    <location>
        <begin position="78"/>
        <end position="112"/>
    </location>
</feature>
<sequence>MWRGAVALLAWLCAARASPAAADHALRSHIHSMHTTKELAGVLGAIEDKLRVLDAVSAAQAQTARRLDVIQDKLDRVESTLSLRLERAQLAAERLEHRLHMLQTSVQATIDESSKRLEHSQAHIAAIAQNLTNHLDTHRHLLEKVSGAYVETWRRGLVLESLMRDGLSLVNATRRELADGLRALARRQRDSRHTSAEFESAFTKRLNDNTHRIDLKVMQEVLDAQKRFVDLCQRVQLDDPTHVTDVLDKLMNSLINKTASTFQELQSIQVALRYHDNRIMKLLSTSRVGQSSDGSCRRLEAALRNVTQTSFKETELHQLTEKFVALTDRADAALQRLEARLADDPAPSSDITSDADRLFSKLNSIRSEEESYDDEDWEEDEQSAGYFDDSGGGDIMGEDKTILTKGDRWSERRIQETTTVRSSHRRHLHKHPYDRGPVKRNET</sequence>
<dbReference type="STRING" id="151549.A0A4C1V1V7"/>
<keyword evidence="5" id="KW-1185">Reference proteome</keyword>
<feature type="region of interest" description="Disordered" evidence="2">
    <location>
        <begin position="366"/>
        <end position="443"/>
    </location>
</feature>
<dbReference type="AlphaFoldDB" id="A0A4C1V1V7"/>
<organism evidence="4 5">
    <name type="scientific">Eumeta variegata</name>
    <name type="common">Bagworm moth</name>
    <name type="synonym">Eumeta japonica</name>
    <dbReference type="NCBI Taxonomy" id="151549"/>
    <lineage>
        <taxon>Eukaryota</taxon>
        <taxon>Metazoa</taxon>
        <taxon>Ecdysozoa</taxon>
        <taxon>Arthropoda</taxon>
        <taxon>Hexapoda</taxon>
        <taxon>Insecta</taxon>
        <taxon>Pterygota</taxon>
        <taxon>Neoptera</taxon>
        <taxon>Endopterygota</taxon>
        <taxon>Lepidoptera</taxon>
        <taxon>Glossata</taxon>
        <taxon>Ditrysia</taxon>
        <taxon>Tineoidea</taxon>
        <taxon>Psychidae</taxon>
        <taxon>Oiketicinae</taxon>
        <taxon>Eumeta</taxon>
    </lineage>
</organism>
<dbReference type="Proteomes" id="UP000299102">
    <property type="component" value="Unassembled WGS sequence"/>
</dbReference>
<comment type="caution">
    <text evidence="4">The sequence shown here is derived from an EMBL/GenBank/DDBJ whole genome shotgun (WGS) entry which is preliminary data.</text>
</comment>
<feature type="signal peptide" evidence="3">
    <location>
        <begin position="1"/>
        <end position="17"/>
    </location>
</feature>
<feature type="compositionally biased region" description="Basic and acidic residues" evidence="2">
    <location>
        <begin position="431"/>
        <end position="443"/>
    </location>
</feature>
<keyword evidence="1" id="KW-0175">Coiled coil</keyword>
<keyword evidence="3" id="KW-0732">Signal</keyword>
<protein>
    <submittedName>
        <fullName evidence="4">Uncharacterized protein</fullName>
    </submittedName>
</protein>
<feature type="chain" id="PRO_5020022199" evidence="3">
    <location>
        <begin position="18"/>
        <end position="443"/>
    </location>
</feature>
<dbReference type="EMBL" id="BGZK01000265">
    <property type="protein sequence ID" value="GBP32798.1"/>
    <property type="molecule type" value="Genomic_DNA"/>
</dbReference>
<evidence type="ECO:0000256" key="2">
    <source>
        <dbReference type="SAM" id="MobiDB-lite"/>
    </source>
</evidence>
<feature type="compositionally biased region" description="Acidic residues" evidence="2">
    <location>
        <begin position="370"/>
        <end position="382"/>
    </location>
</feature>
<accession>A0A4C1V1V7</accession>
<evidence type="ECO:0000313" key="4">
    <source>
        <dbReference type="EMBL" id="GBP32798.1"/>
    </source>
</evidence>
<name>A0A4C1V1V7_EUMVA</name>
<evidence type="ECO:0000256" key="3">
    <source>
        <dbReference type="SAM" id="SignalP"/>
    </source>
</evidence>